<dbReference type="InterPro" id="IPR036291">
    <property type="entry name" value="NAD(P)-bd_dom_sf"/>
</dbReference>
<comment type="caution">
    <text evidence="2">The sequence shown here is derived from an EMBL/GenBank/DDBJ whole genome shotgun (WGS) entry which is preliminary data.</text>
</comment>
<gene>
    <name evidence="2" type="ORF">MAE02_23900</name>
</gene>
<dbReference type="FunFam" id="3.40.50.720:FF:000311">
    <property type="entry name" value="Ornithine cyclodeaminase"/>
    <property type="match status" value="1"/>
</dbReference>
<dbReference type="Gene3D" id="3.30.1780.10">
    <property type="entry name" value="ornithine cyclodeaminase, domain 1"/>
    <property type="match status" value="1"/>
</dbReference>
<dbReference type="Proteomes" id="UP000321085">
    <property type="component" value="Unassembled WGS sequence"/>
</dbReference>
<keyword evidence="3" id="KW-1185">Reference proteome</keyword>
<dbReference type="GO" id="GO:0016491">
    <property type="term" value="F:oxidoreductase activity"/>
    <property type="evidence" value="ECO:0007669"/>
    <property type="project" value="UniProtKB-ARBA"/>
</dbReference>
<accession>A0A512BS20</accession>
<dbReference type="InterPro" id="IPR003462">
    <property type="entry name" value="ODC_Mu_crystall"/>
</dbReference>
<dbReference type="PIRSF" id="PIRSF001439">
    <property type="entry name" value="CryM"/>
    <property type="match status" value="1"/>
</dbReference>
<name>A0A512BS20_9HYPH</name>
<dbReference type="PANTHER" id="PTHR13812">
    <property type="entry name" value="KETIMINE REDUCTASE MU-CRYSTALLIN"/>
    <property type="match status" value="1"/>
</dbReference>
<dbReference type="PANTHER" id="PTHR13812:SF19">
    <property type="entry name" value="KETIMINE REDUCTASE MU-CRYSTALLIN"/>
    <property type="match status" value="1"/>
</dbReference>
<dbReference type="NCBIfam" id="NF004793">
    <property type="entry name" value="PRK06141.1"/>
    <property type="match status" value="1"/>
</dbReference>
<dbReference type="SUPFAM" id="SSF51735">
    <property type="entry name" value="NAD(P)-binding Rossmann-fold domains"/>
    <property type="match status" value="1"/>
</dbReference>
<evidence type="ECO:0000313" key="3">
    <source>
        <dbReference type="Proteomes" id="UP000321085"/>
    </source>
</evidence>
<dbReference type="RefSeq" id="WP_114186971.1">
    <property type="nucleotide sequence ID" value="NZ_BJYU01000028.1"/>
</dbReference>
<dbReference type="GO" id="GO:0005737">
    <property type="term" value="C:cytoplasm"/>
    <property type="evidence" value="ECO:0007669"/>
    <property type="project" value="TreeGrafter"/>
</dbReference>
<evidence type="ECO:0000313" key="2">
    <source>
        <dbReference type="EMBL" id="GEO14694.1"/>
    </source>
</evidence>
<dbReference type="EMBL" id="BJYU01000028">
    <property type="protein sequence ID" value="GEO14694.1"/>
    <property type="molecule type" value="Genomic_DNA"/>
</dbReference>
<evidence type="ECO:0000256" key="1">
    <source>
        <dbReference type="ARBA" id="ARBA00008903"/>
    </source>
</evidence>
<organism evidence="2 3">
    <name type="scientific">Microvirga aerophila</name>
    <dbReference type="NCBI Taxonomy" id="670291"/>
    <lineage>
        <taxon>Bacteria</taxon>
        <taxon>Pseudomonadati</taxon>
        <taxon>Pseudomonadota</taxon>
        <taxon>Alphaproteobacteria</taxon>
        <taxon>Hyphomicrobiales</taxon>
        <taxon>Methylobacteriaceae</taxon>
        <taxon>Microvirga</taxon>
    </lineage>
</organism>
<dbReference type="AlphaFoldDB" id="A0A512BS20"/>
<dbReference type="OrthoDB" id="9785971at2"/>
<dbReference type="Pfam" id="PF02423">
    <property type="entry name" value="OCD_Mu_crystall"/>
    <property type="match status" value="1"/>
</dbReference>
<dbReference type="InterPro" id="IPR023401">
    <property type="entry name" value="ODC_N"/>
</dbReference>
<protein>
    <submittedName>
        <fullName evidence="2">Ornithine cyclodeaminase</fullName>
    </submittedName>
</protein>
<reference evidence="2 3" key="1">
    <citation type="submission" date="2019-07" db="EMBL/GenBank/DDBJ databases">
        <title>Whole genome shotgun sequence of Microvirga aerophila NBRC 106136.</title>
        <authorList>
            <person name="Hosoyama A."/>
            <person name="Uohara A."/>
            <person name="Ohji S."/>
            <person name="Ichikawa N."/>
        </authorList>
    </citation>
    <scope>NUCLEOTIDE SEQUENCE [LARGE SCALE GENOMIC DNA]</scope>
    <source>
        <strain evidence="2 3">NBRC 106136</strain>
    </source>
</reference>
<proteinExistence type="inferred from homology"/>
<dbReference type="GO" id="GO:0019752">
    <property type="term" value="P:carboxylic acid metabolic process"/>
    <property type="evidence" value="ECO:0007669"/>
    <property type="project" value="UniProtKB-ARBA"/>
</dbReference>
<dbReference type="Gene3D" id="3.40.50.720">
    <property type="entry name" value="NAD(P)-binding Rossmann-like Domain"/>
    <property type="match status" value="1"/>
</dbReference>
<sequence length="315" mass="33575">MHVITAAEIDRALTFPSLIDALADAFRGDFVTPVRHHHEIERPGSHGTLLLMPAWTGPATPDGYVGVKIVSVFPDNGAKHLPSVLGTYLLMDGATGEPRAALDGTRLTVWRTAAASALAARFLARPEAARMVMVGSGSLAPFLIRAHMSQRPILEVVLWNHNADKAKALAEQLQAEGLPVTAMTDLESAVREADLVSCATLSRSPIVKGEWLKAGAHLDLVGAFNLHMREVDDEAIRRAQVYVDTPAAKHEGGDVALALQGGAIAESHVKGDLADLCRSSVQRAPEAITLFKSVGTALEDLAAAMLVWRKQAKAS</sequence>
<comment type="similarity">
    <text evidence="1">Belongs to the ornithine cyclodeaminase/mu-crystallin family.</text>
</comment>